<accession>A0ABR3R7Z2</accession>
<comment type="caution">
    <text evidence="1">The sequence shown here is derived from an EMBL/GenBank/DDBJ whole genome shotgun (WGS) entry which is preliminary data.</text>
</comment>
<reference evidence="1 2" key="1">
    <citation type="submission" date="2024-02" db="EMBL/GenBank/DDBJ databases">
        <title>De novo assembly and annotation of 12 fungi associated with fruit tree decline syndrome in Ontario, Canada.</title>
        <authorList>
            <person name="Sulman M."/>
            <person name="Ellouze W."/>
            <person name="Ilyukhin E."/>
        </authorList>
    </citation>
    <scope>NUCLEOTIDE SEQUENCE [LARGE SCALE GENOMIC DNA]</scope>
    <source>
        <strain evidence="1 2">M42-189</strain>
    </source>
</reference>
<evidence type="ECO:0008006" key="3">
    <source>
        <dbReference type="Google" id="ProtNLM"/>
    </source>
</evidence>
<gene>
    <name evidence="1" type="ORF">SLS60_006868</name>
</gene>
<organism evidence="1 2">
    <name type="scientific">Paraconiothyrium brasiliense</name>
    <dbReference type="NCBI Taxonomy" id="300254"/>
    <lineage>
        <taxon>Eukaryota</taxon>
        <taxon>Fungi</taxon>
        <taxon>Dikarya</taxon>
        <taxon>Ascomycota</taxon>
        <taxon>Pezizomycotina</taxon>
        <taxon>Dothideomycetes</taxon>
        <taxon>Pleosporomycetidae</taxon>
        <taxon>Pleosporales</taxon>
        <taxon>Massarineae</taxon>
        <taxon>Didymosphaeriaceae</taxon>
        <taxon>Paraconiothyrium</taxon>
    </lineage>
</organism>
<dbReference type="EMBL" id="JAKJXO020000009">
    <property type="protein sequence ID" value="KAL1600482.1"/>
    <property type="molecule type" value="Genomic_DNA"/>
</dbReference>
<keyword evidence="2" id="KW-1185">Reference proteome</keyword>
<name>A0ABR3R7Z2_9PLEO</name>
<sequence>MDLLDLPPEIFQNIMYHYIKMHKVESIPEILFAHNNLMLYMPRGMYSFKLGYKFYKAQISLILQARVKQARRNEELNGVYPFLPKYVNEVVNRVYKTAGLQDVSDNNRDRDEANLCDGKYLSNHAFRRRPENFWVPRGGQRSTAF</sequence>
<evidence type="ECO:0000313" key="2">
    <source>
        <dbReference type="Proteomes" id="UP001521785"/>
    </source>
</evidence>
<dbReference type="Proteomes" id="UP001521785">
    <property type="component" value="Unassembled WGS sequence"/>
</dbReference>
<proteinExistence type="predicted"/>
<protein>
    <recommendedName>
        <fullName evidence="3">F-box domain-containing protein</fullName>
    </recommendedName>
</protein>
<evidence type="ECO:0000313" key="1">
    <source>
        <dbReference type="EMBL" id="KAL1600482.1"/>
    </source>
</evidence>